<accession>A0A2Z7DDV3</accession>
<evidence type="ECO:0000313" key="3">
    <source>
        <dbReference type="Proteomes" id="UP000250235"/>
    </source>
</evidence>
<dbReference type="Proteomes" id="UP000250235">
    <property type="component" value="Unassembled WGS sequence"/>
</dbReference>
<gene>
    <name evidence="2" type="ORF">F511_12314</name>
</gene>
<name>A0A2Z7DDV3_9LAMI</name>
<feature type="signal peptide" evidence="1">
    <location>
        <begin position="1"/>
        <end position="19"/>
    </location>
</feature>
<keyword evidence="1" id="KW-0732">Signal</keyword>
<protein>
    <submittedName>
        <fullName evidence="2">Uncharacterized protein</fullName>
    </submittedName>
</protein>
<proteinExistence type="predicted"/>
<evidence type="ECO:0000256" key="1">
    <source>
        <dbReference type="SAM" id="SignalP"/>
    </source>
</evidence>
<sequence length="86" mass="9645">MCKCAICYACVLILKCICGTVNERIQYTDICFWKFEAQSPTSPLLPPRKVPLEDESPSLVPGFYRLLIGLKIPAADLNQQLIKLNS</sequence>
<keyword evidence="3" id="KW-1185">Reference proteome</keyword>
<evidence type="ECO:0000313" key="2">
    <source>
        <dbReference type="EMBL" id="KZV57504.1"/>
    </source>
</evidence>
<feature type="chain" id="PRO_5016369475" evidence="1">
    <location>
        <begin position="20"/>
        <end position="86"/>
    </location>
</feature>
<reference evidence="2 3" key="1">
    <citation type="journal article" date="2015" name="Proc. Natl. Acad. Sci. U.S.A.">
        <title>The resurrection genome of Boea hygrometrica: A blueprint for survival of dehydration.</title>
        <authorList>
            <person name="Xiao L."/>
            <person name="Yang G."/>
            <person name="Zhang L."/>
            <person name="Yang X."/>
            <person name="Zhao S."/>
            <person name="Ji Z."/>
            <person name="Zhou Q."/>
            <person name="Hu M."/>
            <person name="Wang Y."/>
            <person name="Chen M."/>
            <person name="Xu Y."/>
            <person name="Jin H."/>
            <person name="Xiao X."/>
            <person name="Hu G."/>
            <person name="Bao F."/>
            <person name="Hu Y."/>
            <person name="Wan P."/>
            <person name="Li L."/>
            <person name="Deng X."/>
            <person name="Kuang T."/>
            <person name="Xiang C."/>
            <person name="Zhu J.K."/>
            <person name="Oliver M.J."/>
            <person name="He Y."/>
        </authorList>
    </citation>
    <scope>NUCLEOTIDE SEQUENCE [LARGE SCALE GENOMIC DNA]</scope>
    <source>
        <strain evidence="3">cv. XS01</strain>
    </source>
</reference>
<dbReference type="EMBL" id="KQ987276">
    <property type="protein sequence ID" value="KZV57504.1"/>
    <property type="molecule type" value="Genomic_DNA"/>
</dbReference>
<organism evidence="2 3">
    <name type="scientific">Dorcoceras hygrometricum</name>
    <dbReference type="NCBI Taxonomy" id="472368"/>
    <lineage>
        <taxon>Eukaryota</taxon>
        <taxon>Viridiplantae</taxon>
        <taxon>Streptophyta</taxon>
        <taxon>Embryophyta</taxon>
        <taxon>Tracheophyta</taxon>
        <taxon>Spermatophyta</taxon>
        <taxon>Magnoliopsida</taxon>
        <taxon>eudicotyledons</taxon>
        <taxon>Gunneridae</taxon>
        <taxon>Pentapetalae</taxon>
        <taxon>asterids</taxon>
        <taxon>lamiids</taxon>
        <taxon>Lamiales</taxon>
        <taxon>Gesneriaceae</taxon>
        <taxon>Didymocarpoideae</taxon>
        <taxon>Trichosporeae</taxon>
        <taxon>Loxocarpinae</taxon>
        <taxon>Dorcoceras</taxon>
    </lineage>
</organism>
<dbReference type="AlphaFoldDB" id="A0A2Z7DDV3"/>